<keyword evidence="7" id="KW-0808">Transferase</keyword>
<dbReference type="InterPro" id="IPR002058">
    <property type="entry name" value="PAP_assoc"/>
</dbReference>
<dbReference type="InterPro" id="IPR043519">
    <property type="entry name" value="NT_sf"/>
</dbReference>
<dbReference type="Pfam" id="PF03828">
    <property type="entry name" value="PAP_assoc"/>
    <property type="match status" value="1"/>
</dbReference>
<dbReference type="PANTHER" id="PTHR12271:SF40">
    <property type="entry name" value="POLY(A) RNA POLYMERASE GLD2"/>
    <property type="match status" value="1"/>
</dbReference>
<keyword evidence="6" id="KW-0963">Cytoplasm</keyword>
<reference evidence="12" key="2">
    <citation type="journal article" date="2022" name="Microbiol. Resour. Announc.">
        <title>Whole-Genome Sequence of Entomortierella parvispora E1425, a Mucoromycotan Fungus Associated with Burkholderiaceae-Related Endosymbiotic Bacteria.</title>
        <authorList>
            <person name="Herlambang A."/>
            <person name="Guo Y."/>
            <person name="Takashima Y."/>
            <person name="Narisawa K."/>
            <person name="Ohta H."/>
            <person name="Nishizawa T."/>
        </authorList>
    </citation>
    <scope>NUCLEOTIDE SEQUENCE</scope>
    <source>
        <strain evidence="12">E1425</strain>
    </source>
</reference>
<evidence type="ECO:0000256" key="1">
    <source>
        <dbReference type="ARBA" id="ARBA00001936"/>
    </source>
</evidence>
<feature type="domain" description="PAP-associated" evidence="10">
    <location>
        <begin position="261"/>
        <end position="314"/>
    </location>
</feature>
<dbReference type="OrthoDB" id="2274644at2759"/>
<evidence type="ECO:0000313" key="13">
    <source>
        <dbReference type="Proteomes" id="UP000827284"/>
    </source>
</evidence>
<evidence type="ECO:0000256" key="3">
    <source>
        <dbReference type="ARBA" id="ARBA00004496"/>
    </source>
</evidence>
<dbReference type="SUPFAM" id="SSF81631">
    <property type="entry name" value="PAP/OAS1 substrate-binding domain"/>
    <property type="match status" value="1"/>
</dbReference>
<evidence type="ECO:0000256" key="6">
    <source>
        <dbReference type="ARBA" id="ARBA00022490"/>
    </source>
</evidence>
<evidence type="ECO:0000256" key="4">
    <source>
        <dbReference type="ARBA" id="ARBA00008593"/>
    </source>
</evidence>
<accession>A0A9P3H248</accession>
<gene>
    <name evidence="12" type="ORF">EMPS_01046</name>
</gene>
<dbReference type="GO" id="GO:1990817">
    <property type="term" value="F:poly(A) RNA polymerase activity"/>
    <property type="evidence" value="ECO:0007669"/>
    <property type="project" value="UniProtKB-EC"/>
</dbReference>
<dbReference type="PANTHER" id="PTHR12271">
    <property type="entry name" value="POLY A POLYMERASE CID PAP -RELATED"/>
    <property type="match status" value="1"/>
</dbReference>
<dbReference type="CDD" id="cd05402">
    <property type="entry name" value="NT_PAP_TUTase"/>
    <property type="match status" value="1"/>
</dbReference>
<dbReference type="EMBL" id="BQFW01000002">
    <property type="protein sequence ID" value="GJJ68700.1"/>
    <property type="molecule type" value="Genomic_DNA"/>
</dbReference>
<comment type="cofactor">
    <cofactor evidence="1">
        <name>Mn(2+)</name>
        <dbReference type="ChEBI" id="CHEBI:29035"/>
    </cofactor>
</comment>
<dbReference type="GO" id="GO:0010605">
    <property type="term" value="P:negative regulation of macromolecule metabolic process"/>
    <property type="evidence" value="ECO:0007669"/>
    <property type="project" value="UniProtKB-ARBA"/>
</dbReference>
<evidence type="ECO:0000259" key="11">
    <source>
        <dbReference type="Pfam" id="PF22600"/>
    </source>
</evidence>
<evidence type="ECO:0000256" key="7">
    <source>
        <dbReference type="ARBA" id="ARBA00022679"/>
    </source>
</evidence>
<comment type="subcellular location">
    <subcellularLocation>
        <location evidence="3">Cytoplasm</location>
    </subcellularLocation>
</comment>
<dbReference type="EC" id="2.7.7.19" evidence="5"/>
<dbReference type="Pfam" id="PF22600">
    <property type="entry name" value="MTPAP-like_central"/>
    <property type="match status" value="1"/>
</dbReference>
<evidence type="ECO:0000313" key="12">
    <source>
        <dbReference type="EMBL" id="GJJ68700.1"/>
    </source>
</evidence>
<protein>
    <recommendedName>
        <fullName evidence="5">polynucleotide adenylyltransferase</fullName>
        <ecNumber evidence="5">2.7.7.19</ecNumber>
    </recommendedName>
</protein>
<proteinExistence type="inferred from homology"/>
<comment type="caution">
    <text evidence="12">The sequence shown here is derived from an EMBL/GenBank/DDBJ whole genome shotgun (WGS) entry which is preliminary data.</text>
</comment>
<evidence type="ECO:0000256" key="2">
    <source>
        <dbReference type="ARBA" id="ARBA00001946"/>
    </source>
</evidence>
<keyword evidence="13" id="KW-1185">Reference proteome</keyword>
<keyword evidence="9" id="KW-0460">Magnesium</keyword>
<organism evidence="12 13">
    <name type="scientific">Entomortierella parvispora</name>
    <dbReference type="NCBI Taxonomy" id="205924"/>
    <lineage>
        <taxon>Eukaryota</taxon>
        <taxon>Fungi</taxon>
        <taxon>Fungi incertae sedis</taxon>
        <taxon>Mucoromycota</taxon>
        <taxon>Mortierellomycotina</taxon>
        <taxon>Mortierellomycetes</taxon>
        <taxon>Mortierellales</taxon>
        <taxon>Mortierellaceae</taxon>
        <taxon>Entomortierella</taxon>
    </lineage>
</organism>
<dbReference type="InterPro" id="IPR054708">
    <property type="entry name" value="MTPAP-like_central"/>
</dbReference>
<dbReference type="GO" id="GO:0005737">
    <property type="term" value="C:cytoplasm"/>
    <property type="evidence" value="ECO:0007669"/>
    <property type="project" value="UniProtKB-SubCell"/>
</dbReference>
<comment type="similarity">
    <text evidence="4">Belongs to the DNA polymerase type-B-like family.</text>
</comment>
<dbReference type="Proteomes" id="UP000827284">
    <property type="component" value="Unassembled WGS sequence"/>
</dbReference>
<keyword evidence="8" id="KW-0479">Metal-binding</keyword>
<reference evidence="12" key="1">
    <citation type="submission" date="2021-11" db="EMBL/GenBank/DDBJ databases">
        <authorList>
            <person name="Herlambang A."/>
            <person name="Guo Y."/>
            <person name="Takashima Y."/>
            <person name="Nishizawa T."/>
        </authorList>
    </citation>
    <scope>NUCLEOTIDE SEQUENCE</scope>
    <source>
        <strain evidence="12">E1425</strain>
    </source>
</reference>
<evidence type="ECO:0000259" key="10">
    <source>
        <dbReference type="Pfam" id="PF03828"/>
    </source>
</evidence>
<name>A0A9P3H248_9FUNG</name>
<dbReference type="AlphaFoldDB" id="A0A9P3H248"/>
<sequence>MITTSAAVMANGTAPPPLPPHIQQLTEDMSSLAEVLAITPEGKQLRDALVARVQGILNTEWPKEAKVECFGSYASGLATDSSDLDLVILPALQDQDQEMSAPGRYQDLFVLKTLFQRYSMKDVEVLQAARVPILKFSDQKTGIKVDLNYGQYAGLYNTRMIESYVRIDERVRTFLYVLKAFVKARGINSPELGSLSSYCYTLMAISYLQTLLLPVLPCLQDPHLIPHNVPNPGPFGGTQLVNVAFTDPSRIRPIVPRNSMSLGELFLGFLEFYGSKFEYATSCVSVRCGGVVTRDSVNPGWSRHAFVVEDPFILDLNVAGAKEDMMKFIRHEFQAAVQALRDGRGLEAILTTKQPYKVV</sequence>
<comment type="cofactor">
    <cofactor evidence="2">
        <name>Mg(2+)</name>
        <dbReference type="ChEBI" id="CHEBI:18420"/>
    </cofactor>
</comment>
<dbReference type="GO" id="GO:0031123">
    <property type="term" value="P:RNA 3'-end processing"/>
    <property type="evidence" value="ECO:0007669"/>
    <property type="project" value="TreeGrafter"/>
</dbReference>
<evidence type="ECO:0000256" key="8">
    <source>
        <dbReference type="ARBA" id="ARBA00022723"/>
    </source>
</evidence>
<dbReference type="GO" id="GO:0046872">
    <property type="term" value="F:metal ion binding"/>
    <property type="evidence" value="ECO:0007669"/>
    <property type="project" value="UniProtKB-KW"/>
</dbReference>
<dbReference type="SUPFAM" id="SSF81301">
    <property type="entry name" value="Nucleotidyltransferase"/>
    <property type="match status" value="1"/>
</dbReference>
<evidence type="ECO:0000256" key="5">
    <source>
        <dbReference type="ARBA" id="ARBA00012388"/>
    </source>
</evidence>
<dbReference type="Gene3D" id="1.10.1410.10">
    <property type="match status" value="1"/>
</dbReference>
<feature type="domain" description="Poly(A) RNA polymerase mitochondrial-like central palm" evidence="11">
    <location>
        <begin position="25"/>
        <end position="165"/>
    </location>
</feature>
<evidence type="ECO:0000256" key="9">
    <source>
        <dbReference type="ARBA" id="ARBA00022842"/>
    </source>
</evidence>
<dbReference type="Gene3D" id="3.30.460.10">
    <property type="entry name" value="Beta Polymerase, domain 2"/>
    <property type="match status" value="1"/>
</dbReference>